<feature type="compositionally biased region" description="Low complexity" evidence="1">
    <location>
        <begin position="1"/>
        <end position="18"/>
    </location>
</feature>
<keyword evidence="3" id="KW-1185">Reference proteome</keyword>
<evidence type="ECO:0000313" key="3">
    <source>
        <dbReference type="Proteomes" id="UP000228934"/>
    </source>
</evidence>
<reference evidence="3" key="1">
    <citation type="journal article" date="2017" name="Nat. Commun.">
        <title>The North American bullfrog draft genome provides insight into hormonal regulation of long noncoding RNA.</title>
        <authorList>
            <person name="Hammond S.A."/>
            <person name="Warren R.L."/>
            <person name="Vandervalk B.P."/>
            <person name="Kucuk E."/>
            <person name="Khan H."/>
            <person name="Gibb E.A."/>
            <person name="Pandoh P."/>
            <person name="Kirk H."/>
            <person name="Zhao Y."/>
            <person name="Jones M."/>
            <person name="Mungall A.J."/>
            <person name="Coope R."/>
            <person name="Pleasance S."/>
            <person name="Moore R.A."/>
            <person name="Holt R.A."/>
            <person name="Round J.M."/>
            <person name="Ohora S."/>
            <person name="Walle B.V."/>
            <person name="Veldhoen N."/>
            <person name="Helbing C.C."/>
            <person name="Birol I."/>
        </authorList>
    </citation>
    <scope>NUCLEOTIDE SEQUENCE [LARGE SCALE GENOMIC DNA]</scope>
</reference>
<dbReference type="Proteomes" id="UP000228934">
    <property type="component" value="Unassembled WGS sequence"/>
</dbReference>
<dbReference type="AlphaFoldDB" id="A0A2G9SAA7"/>
<evidence type="ECO:0000313" key="2">
    <source>
        <dbReference type="EMBL" id="PIO36995.1"/>
    </source>
</evidence>
<feature type="compositionally biased region" description="Polar residues" evidence="1">
    <location>
        <begin position="28"/>
        <end position="39"/>
    </location>
</feature>
<name>A0A2G9SAA7_AQUCT</name>
<feature type="region of interest" description="Disordered" evidence="1">
    <location>
        <begin position="169"/>
        <end position="294"/>
    </location>
</feature>
<accession>A0A2G9SAA7</accession>
<feature type="compositionally biased region" description="Polar residues" evidence="1">
    <location>
        <begin position="247"/>
        <end position="264"/>
    </location>
</feature>
<sequence>MQPPMNSLSSMKPSLSHSDGSFPYDSVPWQQNTSQPPGSLSVVTTVWGVTNTSQSQVLGNPMVNANNPMNPAGNPMASGMNNNSAGMNSPQFAGQQQQFPTKGASNQQYMQQSMYGRPNYPGGGGFAGSHLMLGYGTLLVFVSCFPKNVCSSFQMGPAQAYNSQFMNQPGQRVPSAMSGSMNPAGMGPNMAPSNMSGPPMGMNQPRPGMNPFSAHGQRMPQQSYPGPRPQSMPMQGIKRPYPGEPNYASQQYGPSSQFPSQPGQYPSPNPSRPMTSPNYPGQRITTQQSTGQYPPPSVSMGQYYKQEQFNGQNNNFSGSGYNSYSQSSMNGVSVSSYQINHPLFYQFGWLRG</sequence>
<feature type="compositionally biased region" description="Polar residues" evidence="1">
    <location>
        <begin position="272"/>
        <end position="292"/>
    </location>
</feature>
<proteinExistence type="predicted"/>
<dbReference type="OrthoDB" id="27975at2759"/>
<protein>
    <recommendedName>
        <fullName evidence="4">DUF1518 domain-containing protein</fullName>
    </recommendedName>
</protein>
<evidence type="ECO:0000256" key="1">
    <source>
        <dbReference type="SAM" id="MobiDB-lite"/>
    </source>
</evidence>
<evidence type="ECO:0008006" key="4">
    <source>
        <dbReference type="Google" id="ProtNLM"/>
    </source>
</evidence>
<organism evidence="2 3">
    <name type="scientific">Aquarana catesbeiana</name>
    <name type="common">American bullfrog</name>
    <name type="synonym">Rana catesbeiana</name>
    <dbReference type="NCBI Taxonomy" id="8400"/>
    <lineage>
        <taxon>Eukaryota</taxon>
        <taxon>Metazoa</taxon>
        <taxon>Chordata</taxon>
        <taxon>Craniata</taxon>
        <taxon>Vertebrata</taxon>
        <taxon>Euteleostomi</taxon>
        <taxon>Amphibia</taxon>
        <taxon>Batrachia</taxon>
        <taxon>Anura</taxon>
        <taxon>Neobatrachia</taxon>
        <taxon>Ranoidea</taxon>
        <taxon>Ranidae</taxon>
        <taxon>Aquarana</taxon>
    </lineage>
</organism>
<dbReference type="EMBL" id="KV925169">
    <property type="protein sequence ID" value="PIO36995.1"/>
    <property type="molecule type" value="Genomic_DNA"/>
</dbReference>
<gene>
    <name evidence="2" type="ORF">AB205_0180730</name>
</gene>
<feature type="region of interest" description="Disordered" evidence="1">
    <location>
        <begin position="1"/>
        <end position="39"/>
    </location>
</feature>